<comment type="similarity">
    <text evidence="1">Belongs to the glycosyl hydrolase 2 family.</text>
</comment>
<dbReference type="Pfam" id="PF00703">
    <property type="entry name" value="Glyco_hydro_2"/>
    <property type="match status" value="1"/>
</dbReference>
<feature type="domain" description="Glycosyl hydrolases family 2 sugar binding" evidence="6">
    <location>
        <begin position="17"/>
        <end position="145"/>
    </location>
</feature>
<dbReference type="InterPro" id="IPR006102">
    <property type="entry name" value="Ig-like_GH2"/>
</dbReference>
<protein>
    <submittedName>
        <fullName evidence="7">Glycoside hydrolase family 2</fullName>
    </submittedName>
</protein>
<proteinExistence type="inferred from homology"/>
<evidence type="ECO:0000256" key="1">
    <source>
        <dbReference type="ARBA" id="ARBA00007401"/>
    </source>
</evidence>
<dbReference type="Proteomes" id="UP000288024">
    <property type="component" value="Unassembled WGS sequence"/>
</dbReference>
<dbReference type="EMBL" id="RZTZ01000019">
    <property type="protein sequence ID" value="RVT57135.1"/>
    <property type="molecule type" value="Genomic_DNA"/>
</dbReference>
<sequence>MNELHPNPQLRREKWYSLDGKWDFVIDDEKKGEKNKWYEKFPKGTVIEVPFTYETKASGVHQQEHHEIVWYERTLNIDDVEKHPILHFEGVDYEAFIYVNGKLAAQHQGGYHAFSVDLKDKVHIGENKLTVKVHDSKDCSQPRGKQRWHDENFGCWYVQTTGIWKSVWLEYVSPVYVEHAKITPLFDEQEILIELNANNIPIGADGYRAEAKILFDGKLINSLTATIIDGAAALQGSVLERKDPWTMKTWSPENPHLYDLQLNLYKENELLDTVHSYFGMRKISIEGNKILLNNRELYQRLILDQGYWQDSDLTPPSIEALEVDIQKVLELGYNGVRKHQKVEDSRFLYLADKYGLLVWLEVGSTYAFNDRAVQNFSQEWMEIVKQSYNHPSVITWVPFNESWGVHDIHVNRKQQAFTESIYYRTKTYDQMRPVITNDGWEHTISDIITLHDYEEFGKVFTKRYENKEYVLSNKMQFNKDFYPFAENYGYKGQPIIISEFGGIAFQTEEGWGYGNQVQDEEAFFKRFKEIHYAIQDLEYVVGYCYTQLTDVQQELNGLLTIDRKPKVSVNRVREVNTRRMKP</sequence>
<gene>
    <name evidence="7" type="ORF">EM808_25405</name>
</gene>
<dbReference type="InterPro" id="IPR017853">
    <property type="entry name" value="GH"/>
</dbReference>
<evidence type="ECO:0000259" key="6">
    <source>
        <dbReference type="Pfam" id="PF02837"/>
    </source>
</evidence>
<dbReference type="SUPFAM" id="SSF49785">
    <property type="entry name" value="Galactose-binding domain-like"/>
    <property type="match status" value="1"/>
</dbReference>
<dbReference type="InterPro" id="IPR008979">
    <property type="entry name" value="Galactose-bd-like_sf"/>
</dbReference>
<dbReference type="AlphaFoldDB" id="A0A3S2WZ71"/>
<dbReference type="Gene3D" id="2.60.120.260">
    <property type="entry name" value="Galactose-binding domain-like"/>
    <property type="match status" value="1"/>
</dbReference>
<evidence type="ECO:0000256" key="3">
    <source>
        <dbReference type="ARBA" id="ARBA00023295"/>
    </source>
</evidence>
<dbReference type="Gene3D" id="3.20.20.80">
    <property type="entry name" value="Glycosidases"/>
    <property type="match status" value="1"/>
</dbReference>
<dbReference type="Gene3D" id="2.60.40.10">
    <property type="entry name" value="Immunoglobulins"/>
    <property type="match status" value="1"/>
</dbReference>
<keyword evidence="3" id="KW-0326">Glycosidase</keyword>
<dbReference type="PANTHER" id="PTHR42732:SF3">
    <property type="entry name" value="HYDROLASE"/>
    <property type="match status" value="1"/>
</dbReference>
<evidence type="ECO:0000256" key="2">
    <source>
        <dbReference type="ARBA" id="ARBA00022801"/>
    </source>
</evidence>
<organism evidence="7 8">
    <name type="scientific">Niallia taxi</name>
    <dbReference type="NCBI Taxonomy" id="2499688"/>
    <lineage>
        <taxon>Bacteria</taxon>
        <taxon>Bacillati</taxon>
        <taxon>Bacillota</taxon>
        <taxon>Bacilli</taxon>
        <taxon>Bacillales</taxon>
        <taxon>Bacillaceae</taxon>
        <taxon>Niallia</taxon>
    </lineage>
</organism>
<name>A0A3S2WZ71_9BACI</name>
<dbReference type="PANTHER" id="PTHR42732">
    <property type="entry name" value="BETA-GALACTOSIDASE"/>
    <property type="match status" value="1"/>
</dbReference>
<dbReference type="GO" id="GO:0004553">
    <property type="term" value="F:hydrolase activity, hydrolyzing O-glycosyl compounds"/>
    <property type="evidence" value="ECO:0007669"/>
    <property type="project" value="InterPro"/>
</dbReference>
<accession>A0A3S2WZ71</accession>
<reference evidence="7 8" key="1">
    <citation type="submission" date="2019-01" db="EMBL/GenBank/DDBJ databases">
        <title>Bacillus sp. M5HDSG1-1, whole genome shotgun sequence.</title>
        <authorList>
            <person name="Tuo L."/>
        </authorList>
    </citation>
    <scope>NUCLEOTIDE SEQUENCE [LARGE SCALE GENOMIC DNA]</scope>
    <source>
        <strain evidence="7 8">M5HDSG1-1</strain>
    </source>
</reference>
<evidence type="ECO:0000313" key="7">
    <source>
        <dbReference type="EMBL" id="RVT57135.1"/>
    </source>
</evidence>
<dbReference type="SUPFAM" id="SSF49303">
    <property type="entry name" value="beta-Galactosidase/glucuronidase domain"/>
    <property type="match status" value="1"/>
</dbReference>
<feature type="domain" description="Glycoside hydrolase family 2 immunoglobulin-like beta-sandwich" evidence="4">
    <location>
        <begin position="175"/>
        <end position="281"/>
    </location>
</feature>
<dbReference type="InterPro" id="IPR051913">
    <property type="entry name" value="GH2_Domain-Containing"/>
</dbReference>
<dbReference type="Pfam" id="PF02836">
    <property type="entry name" value="Glyco_hydro_2_C"/>
    <property type="match status" value="1"/>
</dbReference>
<evidence type="ECO:0000259" key="4">
    <source>
        <dbReference type="Pfam" id="PF00703"/>
    </source>
</evidence>
<dbReference type="InterPro" id="IPR006104">
    <property type="entry name" value="Glyco_hydro_2_N"/>
</dbReference>
<evidence type="ECO:0000313" key="8">
    <source>
        <dbReference type="Proteomes" id="UP000288024"/>
    </source>
</evidence>
<dbReference type="InterPro" id="IPR006103">
    <property type="entry name" value="Glyco_hydro_2_cat"/>
</dbReference>
<dbReference type="InterPro" id="IPR013783">
    <property type="entry name" value="Ig-like_fold"/>
</dbReference>
<dbReference type="InterPro" id="IPR036156">
    <property type="entry name" value="Beta-gal/glucu_dom_sf"/>
</dbReference>
<keyword evidence="2 7" id="KW-0378">Hydrolase</keyword>
<keyword evidence="8" id="KW-1185">Reference proteome</keyword>
<evidence type="ECO:0000259" key="5">
    <source>
        <dbReference type="Pfam" id="PF02836"/>
    </source>
</evidence>
<dbReference type="GO" id="GO:0005975">
    <property type="term" value="P:carbohydrate metabolic process"/>
    <property type="evidence" value="ECO:0007669"/>
    <property type="project" value="InterPro"/>
</dbReference>
<dbReference type="Pfam" id="PF02837">
    <property type="entry name" value="Glyco_hydro_2_N"/>
    <property type="match status" value="1"/>
</dbReference>
<feature type="domain" description="Glycoside hydrolase family 2 catalytic" evidence="5">
    <location>
        <begin position="284"/>
        <end position="576"/>
    </location>
</feature>
<dbReference type="SUPFAM" id="SSF51445">
    <property type="entry name" value="(Trans)glycosidases"/>
    <property type="match status" value="1"/>
</dbReference>
<dbReference type="RefSeq" id="WP_127742146.1">
    <property type="nucleotide sequence ID" value="NZ_RZTZ01000019.1"/>
</dbReference>
<comment type="caution">
    <text evidence="7">The sequence shown here is derived from an EMBL/GenBank/DDBJ whole genome shotgun (WGS) entry which is preliminary data.</text>
</comment>